<dbReference type="Proteomes" id="UP000572377">
    <property type="component" value="Unassembled WGS sequence"/>
</dbReference>
<name>A0A849L118_9RHOB</name>
<keyword evidence="4" id="KW-1185">Reference proteome</keyword>
<evidence type="ECO:0000256" key="1">
    <source>
        <dbReference type="SAM" id="SignalP"/>
    </source>
</evidence>
<dbReference type="InterPro" id="IPR011044">
    <property type="entry name" value="Quino_amine_DH_bsu"/>
</dbReference>
<dbReference type="InterPro" id="IPR015943">
    <property type="entry name" value="WD40/YVTN_repeat-like_dom_sf"/>
</dbReference>
<dbReference type="Gene3D" id="2.130.10.10">
    <property type="entry name" value="YVTN repeat-like/Quinoprotein amine dehydrogenase"/>
    <property type="match status" value="1"/>
</dbReference>
<dbReference type="InterPro" id="IPR027372">
    <property type="entry name" value="Phytase-like_dom"/>
</dbReference>
<evidence type="ECO:0000259" key="2">
    <source>
        <dbReference type="Pfam" id="PF13449"/>
    </source>
</evidence>
<dbReference type="SUPFAM" id="SSF75011">
    <property type="entry name" value="3-carboxy-cis,cis-mucoante lactonizing enzyme"/>
    <property type="match status" value="1"/>
</dbReference>
<dbReference type="SUPFAM" id="SSF50969">
    <property type="entry name" value="YVTN repeat-like/Quinoprotein amine dehydrogenase"/>
    <property type="match status" value="1"/>
</dbReference>
<accession>A0A849L118</accession>
<dbReference type="PANTHER" id="PTHR46928:SF1">
    <property type="entry name" value="MESENCHYME-SPECIFIC CELL SURFACE GLYCOPROTEIN"/>
    <property type="match status" value="1"/>
</dbReference>
<evidence type="ECO:0000313" key="3">
    <source>
        <dbReference type="EMBL" id="NNU79976.1"/>
    </source>
</evidence>
<dbReference type="RefSeq" id="WP_171323376.1">
    <property type="nucleotide sequence ID" value="NZ_JABFBC010000001.1"/>
</dbReference>
<gene>
    <name evidence="3" type="ORF">HMH01_05935</name>
</gene>
<sequence>MTTRLLAGSALIALTAAMPALATPYFNRIASFATPQNMAAGEDQLRETSPEIVAVTEDGMTLVYTDSPLGVIGFVDLTDPASPQPLGNLELEGEPTSVAVIGQTAYVGMNSSESFVEPSGALLALDVASRAETARCDLGGQPDSVAAAPDGSFVAVAIENERDEDLNDGVIPQMPAGFVAIVPLENGAPQCDAIIRADLTGLAEVAGDDPEPEYLDINGLGEIVVTLQENNHIAVLGRDGAVLSHFTAGAVDLEGIDTAEDGALLFTDSVAGVLREPDTVVWIDDQHFLTANEGDYEGGSRGWTIFAKDGTVAHEDGTSFEQALVQIGHYPEGRSDSKGIEPESAGYAEFGDTRYAFVGSERGSILGIYMLDGTTPTLHQLLPSGIGPEGVLAIPSRNLLVTANETDLGEDGLARAHLMIYELQDVAAPAYPTLTSQGADELIGWTALSGLAAHPTEAGLLYAVNDSFLGHQPRIYEIDATQAPARITRAIDVTRDGRPAQKLDIEGIVALEDGGFWLASEGRTDRLIPHALYKVDADGAIEEEIAFPAELLAVERRFGAEGVTLIGDTLWIAIQREWGDDPENHAKLVSYNIETEEWGAVHYPKESPATGWVGLSEITVHGDWVYIVERDNQVGPNAVTKQLTRVPVAEMVPAPLGGVLPVVTKEPVRDLLPDLLRWNGFALDKIEGFAVDADGTGFVVTDNDGVDDHSGETLFWSIGAM</sequence>
<feature type="domain" description="Phytase-like" evidence="2">
    <location>
        <begin position="444"/>
        <end position="704"/>
    </location>
</feature>
<dbReference type="EMBL" id="JABFBC010000001">
    <property type="protein sequence ID" value="NNU79976.1"/>
    <property type="molecule type" value="Genomic_DNA"/>
</dbReference>
<evidence type="ECO:0000313" key="4">
    <source>
        <dbReference type="Proteomes" id="UP000572377"/>
    </source>
</evidence>
<organism evidence="3 4">
    <name type="scientific">Halovulum dunhuangense</name>
    <dbReference type="NCBI Taxonomy" id="1505036"/>
    <lineage>
        <taxon>Bacteria</taxon>
        <taxon>Pseudomonadati</taxon>
        <taxon>Pseudomonadota</taxon>
        <taxon>Alphaproteobacteria</taxon>
        <taxon>Rhodobacterales</taxon>
        <taxon>Paracoccaceae</taxon>
        <taxon>Halovulum</taxon>
    </lineage>
</organism>
<dbReference type="AlphaFoldDB" id="A0A849L118"/>
<feature type="signal peptide" evidence="1">
    <location>
        <begin position="1"/>
        <end position="22"/>
    </location>
</feature>
<protein>
    <submittedName>
        <fullName evidence="3">Alkaline phosphatase</fullName>
    </submittedName>
</protein>
<keyword evidence="1" id="KW-0732">Signal</keyword>
<dbReference type="InterPro" id="IPR052956">
    <property type="entry name" value="Mesenchyme-surface_protein"/>
</dbReference>
<proteinExistence type="predicted"/>
<dbReference type="PANTHER" id="PTHR46928">
    <property type="entry name" value="MESENCHYME-SPECIFIC CELL SURFACE GLYCOPROTEIN"/>
    <property type="match status" value="1"/>
</dbReference>
<comment type="caution">
    <text evidence="3">The sequence shown here is derived from an EMBL/GenBank/DDBJ whole genome shotgun (WGS) entry which is preliminary data.</text>
</comment>
<feature type="chain" id="PRO_5032596991" evidence="1">
    <location>
        <begin position="23"/>
        <end position="721"/>
    </location>
</feature>
<dbReference type="Pfam" id="PF13449">
    <property type="entry name" value="Phytase-like"/>
    <property type="match status" value="1"/>
</dbReference>
<reference evidence="3 4" key="1">
    <citation type="submission" date="2020-05" db="EMBL/GenBank/DDBJ databases">
        <title>Gimesia benthica sp. nov., a novel planctomycete isolated from a deep-sea water sample of the Northwest Indian Ocean.</title>
        <authorList>
            <person name="Wang J."/>
            <person name="Ruan C."/>
            <person name="Song L."/>
            <person name="Zhu Y."/>
            <person name="Li A."/>
            <person name="Zheng X."/>
            <person name="Wang L."/>
            <person name="Lu Z."/>
            <person name="Huang Y."/>
            <person name="Du W."/>
            <person name="Zhou Y."/>
            <person name="Huang L."/>
            <person name="Dai X."/>
        </authorList>
    </citation>
    <scope>NUCLEOTIDE SEQUENCE [LARGE SCALE GENOMIC DNA]</scope>
    <source>
        <strain evidence="3 4">YYQ-30</strain>
    </source>
</reference>